<evidence type="ECO:0000313" key="1">
    <source>
        <dbReference type="EMBL" id="SHI43433.1"/>
    </source>
</evidence>
<organism evidence="1 2">
    <name type="scientific">Aquimarina spongiae</name>
    <dbReference type="NCBI Taxonomy" id="570521"/>
    <lineage>
        <taxon>Bacteria</taxon>
        <taxon>Pseudomonadati</taxon>
        <taxon>Bacteroidota</taxon>
        <taxon>Flavobacteriia</taxon>
        <taxon>Flavobacteriales</taxon>
        <taxon>Flavobacteriaceae</taxon>
        <taxon>Aquimarina</taxon>
    </lineage>
</organism>
<sequence>MKKLVLICSLIFIYSCETDVTSDITLAGSAPRLVINGGIERNTTTPLTEQRIRLTTTTGFLDDTDPLPVTNATIIVNDGNQDFEFLHTENGIYTNSGITASLNTSYTITIQWQGETYQGSDTLNEVTNFDNVYAVFEEETLFTDEGYFVKFDSTDPADIANFYYYRVFRNGEFVIVPDPGNSRTLVESDEFFDGLQRIEVNPNEEVIFELGDAAIIQQLGISEAYYEYLLELFVQTGNQGLSFVGNPPPASIRSNVFNLDTPSNRVLGYFYAADVEEESLIISE</sequence>
<dbReference type="STRING" id="570521.SAMN04488508_101616"/>
<dbReference type="RefSeq" id="WP_073313760.1">
    <property type="nucleotide sequence ID" value="NZ_FQYP01000001.1"/>
</dbReference>
<reference evidence="2" key="1">
    <citation type="submission" date="2016-11" db="EMBL/GenBank/DDBJ databases">
        <authorList>
            <person name="Varghese N."/>
            <person name="Submissions S."/>
        </authorList>
    </citation>
    <scope>NUCLEOTIDE SEQUENCE [LARGE SCALE GENOMIC DNA]</scope>
    <source>
        <strain evidence="2">DSM 22623</strain>
    </source>
</reference>
<dbReference type="InterPro" id="IPR025345">
    <property type="entry name" value="DUF4249"/>
</dbReference>
<protein>
    <recommendedName>
        <fullName evidence="3">DUF4249 domain-containing protein</fullName>
    </recommendedName>
</protein>
<evidence type="ECO:0008006" key="3">
    <source>
        <dbReference type="Google" id="ProtNLM"/>
    </source>
</evidence>
<keyword evidence="2" id="KW-1185">Reference proteome</keyword>
<dbReference type="OrthoDB" id="922982at2"/>
<gene>
    <name evidence="1" type="ORF">SAMN04488508_101616</name>
</gene>
<dbReference type="Proteomes" id="UP000184432">
    <property type="component" value="Unassembled WGS sequence"/>
</dbReference>
<dbReference type="PROSITE" id="PS51257">
    <property type="entry name" value="PROKAR_LIPOPROTEIN"/>
    <property type="match status" value="1"/>
</dbReference>
<evidence type="ECO:0000313" key="2">
    <source>
        <dbReference type="Proteomes" id="UP000184432"/>
    </source>
</evidence>
<dbReference type="Pfam" id="PF14054">
    <property type="entry name" value="DUF4249"/>
    <property type="match status" value="1"/>
</dbReference>
<proteinExistence type="predicted"/>
<accession>A0A1M6B4P3</accession>
<name>A0A1M6B4P3_9FLAO</name>
<dbReference type="EMBL" id="FQYP01000001">
    <property type="protein sequence ID" value="SHI43433.1"/>
    <property type="molecule type" value="Genomic_DNA"/>
</dbReference>
<dbReference type="AlphaFoldDB" id="A0A1M6B4P3"/>